<evidence type="ECO:0000259" key="2">
    <source>
        <dbReference type="PROSITE" id="PS50110"/>
    </source>
</evidence>
<dbReference type="SUPFAM" id="SSF52172">
    <property type="entry name" value="CheY-like"/>
    <property type="match status" value="1"/>
</dbReference>
<dbReference type="Pfam" id="PF00072">
    <property type="entry name" value="Response_reg"/>
    <property type="match status" value="1"/>
</dbReference>
<keyword evidence="3" id="KW-0238">DNA-binding</keyword>
<keyword evidence="4" id="KW-1185">Reference proteome</keyword>
<organism evidence="3 4">
    <name type="scientific">Roseovarius aestuarii</name>
    <dbReference type="NCBI Taxonomy" id="475083"/>
    <lineage>
        <taxon>Bacteria</taxon>
        <taxon>Pseudomonadati</taxon>
        <taxon>Pseudomonadota</taxon>
        <taxon>Alphaproteobacteria</taxon>
        <taxon>Rhodobacterales</taxon>
        <taxon>Roseobacteraceae</taxon>
        <taxon>Roseovarius</taxon>
    </lineage>
</organism>
<dbReference type="PROSITE" id="PS50110">
    <property type="entry name" value="RESPONSE_REGULATORY"/>
    <property type="match status" value="1"/>
</dbReference>
<sequence>MRILLLEDDEPTRAVYRECIASAGHEVIECGTIERAITVLRTKRIDLFVIDLLIGKSNSLGFAQFAGYAAPDAEIILITGTGSFTKGEVLAEYPGISWILRKPLPVGDLKAFVDYAGRRRSQRCQIGVT</sequence>
<gene>
    <name evidence="3" type="ORF">ROA7745_02085</name>
</gene>
<dbReference type="OrthoDB" id="7874292at2"/>
<accession>A0A1X7BRL6</accession>
<dbReference type="EMBL" id="FWXB01000006">
    <property type="protein sequence ID" value="SMC12261.1"/>
    <property type="molecule type" value="Genomic_DNA"/>
</dbReference>
<dbReference type="Gene3D" id="3.40.50.2300">
    <property type="match status" value="1"/>
</dbReference>
<dbReference type="InterPro" id="IPR001789">
    <property type="entry name" value="Sig_transdc_resp-reg_receiver"/>
</dbReference>
<feature type="domain" description="Response regulatory" evidence="2">
    <location>
        <begin position="2"/>
        <end position="117"/>
    </location>
</feature>
<proteinExistence type="predicted"/>
<reference evidence="3 4" key="1">
    <citation type="submission" date="2017-03" db="EMBL/GenBank/DDBJ databases">
        <authorList>
            <person name="Afonso C.L."/>
            <person name="Miller P.J."/>
            <person name="Scott M.A."/>
            <person name="Spackman E."/>
            <person name="Goraichik I."/>
            <person name="Dimitrov K.M."/>
            <person name="Suarez D.L."/>
            <person name="Swayne D.E."/>
        </authorList>
    </citation>
    <scope>NUCLEOTIDE SEQUENCE [LARGE SCALE GENOMIC DNA]</scope>
    <source>
        <strain evidence="3 4">CECT 7745</strain>
    </source>
</reference>
<keyword evidence="1" id="KW-0597">Phosphoprotein</keyword>
<name>A0A1X7BRL6_9RHOB</name>
<dbReference type="Proteomes" id="UP000193224">
    <property type="component" value="Unassembled WGS sequence"/>
</dbReference>
<dbReference type="GO" id="GO:0003677">
    <property type="term" value="F:DNA binding"/>
    <property type="evidence" value="ECO:0007669"/>
    <property type="project" value="UniProtKB-KW"/>
</dbReference>
<dbReference type="AlphaFoldDB" id="A0A1X7BRL6"/>
<dbReference type="RefSeq" id="WP_085800207.1">
    <property type="nucleotide sequence ID" value="NZ_FWXB01000006.1"/>
</dbReference>
<protein>
    <submittedName>
        <fullName evidence="3">DNA-binding transcriptional activator KdpE</fullName>
    </submittedName>
</protein>
<evidence type="ECO:0000313" key="3">
    <source>
        <dbReference type="EMBL" id="SMC12261.1"/>
    </source>
</evidence>
<feature type="modified residue" description="4-aspartylphosphate" evidence="1">
    <location>
        <position position="51"/>
    </location>
</feature>
<evidence type="ECO:0000313" key="4">
    <source>
        <dbReference type="Proteomes" id="UP000193224"/>
    </source>
</evidence>
<dbReference type="InterPro" id="IPR011006">
    <property type="entry name" value="CheY-like_superfamily"/>
</dbReference>
<dbReference type="GO" id="GO:0000160">
    <property type="term" value="P:phosphorelay signal transduction system"/>
    <property type="evidence" value="ECO:0007669"/>
    <property type="project" value="InterPro"/>
</dbReference>
<evidence type="ECO:0000256" key="1">
    <source>
        <dbReference type="PROSITE-ProRule" id="PRU00169"/>
    </source>
</evidence>